<dbReference type="Proteomes" id="UP000287701">
    <property type="component" value="Chromosome"/>
</dbReference>
<dbReference type="AlphaFoldDB" id="A0A410JRD3"/>
<dbReference type="GO" id="GO:0015697">
    <property type="term" value="P:quaternary ammonium group transport"/>
    <property type="evidence" value="ECO:0007669"/>
    <property type="project" value="UniProtKB-ARBA"/>
</dbReference>
<dbReference type="GO" id="GO:0016887">
    <property type="term" value="F:ATP hydrolysis activity"/>
    <property type="evidence" value="ECO:0007669"/>
    <property type="project" value="InterPro"/>
</dbReference>
<dbReference type="Gene3D" id="3.40.50.300">
    <property type="entry name" value="P-loop containing nucleotide triphosphate hydrolases"/>
    <property type="match status" value="1"/>
</dbReference>
<reference evidence="5 6" key="1">
    <citation type="submission" date="2019-01" db="EMBL/GenBank/DDBJ databases">
        <title>Whole Genome of Ornithobacterium rhinotracheale FARPER-174b.</title>
        <authorList>
            <person name="Tataje-Lavanda L.A."/>
            <person name="Montalvan A."/>
            <person name="Montesinos R."/>
            <person name="Zimic M."/>
            <person name="Fernandez-Sanchez M."/>
            <person name="Fernandez-Diaz M."/>
        </authorList>
    </citation>
    <scope>NUCLEOTIDE SEQUENCE [LARGE SCALE GENOMIC DNA]</scope>
    <source>
        <strain evidence="5 6">FARPER-174b</strain>
    </source>
</reference>
<dbReference type="Pfam" id="PF00005">
    <property type="entry name" value="ABC_tran"/>
    <property type="match status" value="1"/>
</dbReference>
<accession>A0A410JRD3</accession>
<protein>
    <submittedName>
        <fullName evidence="5">ABC transporter ATP-binding protein</fullName>
    </submittedName>
</protein>
<proteinExistence type="predicted"/>
<name>A0A410JRD3_ORNRH</name>
<evidence type="ECO:0000313" key="6">
    <source>
        <dbReference type="Proteomes" id="UP000287701"/>
    </source>
</evidence>
<dbReference type="InterPro" id="IPR003439">
    <property type="entry name" value="ABC_transporter-like_ATP-bd"/>
</dbReference>
<feature type="domain" description="ABC transporter" evidence="4">
    <location>
        <begin position="5"/>
        <end position="238"/>
    </location>
</feature>
<dbReference type="EMBL" id="CP035107">
    <property type="protein sequence ID" value="QAR30737.1"/>
    <property type="molecule type" value="Genomic_DNA"/>
</dbReference>
<dbReference type="InterPro" id="IPR003593">
    <property type="entry name" value="AAA+_ATPase"/>
</dbReference>
<keyword evidence="3 5" id="KW-0067">ATP-binding</keyword>
<dbReference type="SUPFAM" id="SSF52540">
    <property type="entry name" value="P-loop containing nucleoside triphosphate hydrolases"/>
    <property type="match status" value="1"/>
</dbReference>
<evidence type="ECO:0000256" key="2">
    <source>
        <dbReference type="ARBA" id="ARBA00022741"/>
    </source>
</evidence>
<dbReference type="GO" id="GO:0005524">
    <property type="term" value="F:ATP binding"/>
    <property type="evidence" value="ECO:0007669"/>
    <property type="project" value="UniProtKB-KW"/>
</dbReference>
<gene>
    <name evidence="5" type="ORF">EQP59_04975</name>
</gene>
<evidence type="ECO:0000313" key="5">
    <source>
        <dbReference type="EMBL" id="QAR30737.1"/>
    </source>
</evidence>
<sequence length="242" mass="27427">MEKIIEFRNICKSFGKRPVLKNFNLTIHKGDFLSIVGTSGSGKTTLMKMINGLIKPDSGEVLVHQKNIENEDLIKLRRTIGYAIQGNGLFPHMTVYENIGFVPKLEKKSKQQIDAIVDNMLALVGLPLDVKNRYPEALSGGQQQRVGIARAYANNPDILLMDEPFGAVDSITRYQLQQDLKEIHQKTQCTIVFITHDIHEAFKLSTHILVLDHGKIQQFGKSDEVWENPNNDFVKKLIDMTR</sequence>
<dbReference type="InterPro" id="IPR050093">
    <property type="entry name" value="ABC_SmlMolc_Importer"/>
</dbReference>
<dbReference type="PANTHER" id="PTHR42781">
    <property type="entry name" value="SPERMIDINE/PUTRESCINE IMPORT ATP-BINDING PROTEIN POTA"/>
    <property type="match status" value="1"/>
</dbReference>
<dbReference type="OrthoDB" id="9802264at2"/>
<dbReference type="PANTHER" id="PTHR42781:SF4">
    <property type="entry name" value="SPERMIDINE_PUTRESCINE IMPORT ATP-BINDING PROTEIN POTA"/>
    <property type="match status" value="1"/>
</dbReference>
<dbReference type="SMART" id="SM00382">
    <property type="entry name" value="AAA"/>
    <property type="match status" value="1"/>
</dbReference>
<evidence type="ECO:0000256" key="1">
    <source>
        <dbReference type="ARBA" id="ARBA00022448"/>
    </source>
</evidence>
<evidence type="ECO:0000259" key="4">
    <source>
        <dbReference type="PROSITE" id="PS50893"/>
    </source>
</evidence>
<dbReference type="FunFam" id="3.40.50.300:FF:000425">
    <property type="entry name" value="Probable ABC transporter, ATP-binding subunit"/>
    <property type="match status" value="1"/>
</dbReference>
<dbReference type="RefSeq" id="WP_128501213.1">
    <property type="nucleotide sequence ID" value="NZ_CP035107.1"/>
</dbReference>
<evidence type="ECO:0000256" key="3">
    <source>
        <dbReference type="ARBA" id="ARBA00022840"/>
    </source>
</evidence>
<keyword evidence="2" id="KW-0547">Nucleotide-binding</keyword>
<organism evidence="5 6">
    <name type="scientific">Ornithobacterium rhinotracheale</name>
    <dbReference type="NCBI Taxonomy" id="28251"/>
    <lineage>
        <taxon>Bacteria</taxon>
        <taxon>Pseudomonadati</taxon>
        <taxon>Bacteroidota</taxon>
        <taxon>Flavobacteriia</taxon>
        <taxon>Flavobacteriales</taxon>
        <taxon>Weeksellaceae</taxon>
        <taxon>Ornithobacterium</taxon>
    </lineage>
</organism>
<dbReference type="PROSITE" id="PS00211">
    <property type="entry name" value="ABC_TRANSPORTER_1"/>
    <property type="match status" value="1"/>
</dbReference>
<dbReference type="InterPro" id="IPR027417">
    <property type="entry name" value="P-loop_NTPase"/>
</dbReference>
<keyword evidence="1" id="KW-0813">Transport</keyword>
<dbReference type="InterPro" id="IPR017871">
    <property type="entry name" value="ABC_transporter-like_CS"/>
</dbReference>
<dbReference type="PROSITE" id="PS50893">
    <property type="entry name" value="ABC_TRANSPORTER_2"/>
    <property type="match status" value="1"/>
</dbReference>